<accession>A0ABT5DZ32</accession>
<reference evidence="1 2" key="1">
    <citation type="submission" date="2022-11" db="EMBL/GenBank/DDBJ databases">
        <title>Minimal conservation of predation-associated metabolite biosynthetic gene clusters underscores biosynthetic potential of Myxococcota including descriptions for ten novel species: Archangium lansinium sp. nov., Myxococcus landrumus sp. nov., Nannocystis bai.</title>
        <authorList>
            <person name="Ahearne A."/>
            <person name="Stevens C."/>
            <person name="Dowd S."/>
        </authorList>
    </citation>
    <scope>NUCLEOTIDE SEQUENCE [LARGE SCALE GENOMIC DNA]</scope>
    <source>
        <strain evidence="1 2">BB15-2</strain>
    </source>
</reference>
<dbReference type="Proteomes" id="UP001221686">
    <property type="component" value="Unassembled WGS sequence"/>
</dbReference>
<proteinExistence type="predicted"/>
<evidence type="ECO:0000313" key="1">
    <source>
        <dbReference type="EMBL" id="MDC0718887.1"/>
    </source>
</evidence>
<name>A0ABT5DZ32_9BACT</name>
<comment type="caution">
    <text evidence="1">The sequence shown here is derived from an EMBL/GenBank/DDBJ whole genome shotgun (WGS) entry which is preliminary data.</text>
</comment>
<dbReference type="EMBL" id="JAQNDL010000002">
    <property type="protein sequence ID" value="MDC0718887.1"/>
    <property type="molecule type" value="Genomic_DNA"/>
</dbReference>
<keyword evidence="2" id="KW-1185">Reference proteome</keyword>
<evidence type="ECO:0000313" key="2">
    <source>
        <dbReference type="Proteomes" id="UP001221686"/>
    </source>
</evidence>
<protein>
    <submittedName>
        <fullName evidence="1">Uncharacterized protein</fullName>
    </submittedName>
</protein>
<sequence>MPTRPRTILRSGVRSPALLDLLPVGESLVAVHAFVPHHRGGDVVHHRRDGDRWRRRVVRDGDTYHGEVLALAHAADGRSFAIVYWDEQQLWIERFGPAGELELRGALPLEWDDEAGLPELVALAVDATAPRVLACVSPAADERKPRGARRRAASGSRLFEVTPAGARELPLDVTAAALALVDGALVIFGATGEALLRPDRGAEVRFDDKRLVAPRIFAVRERELLLGTADALALVRLGGRTPAITWLSVPFAPQHACFAANGWAAVRARSQLVEVVDAQGRRVARQLPKPAARVALAAGGTLLCEGDAGELRVWTRDEFRALPTVDAAAVVGSLIAGEQPEVPAILAELAPQGAGGLAAELEQLLAAARKQKRDWWFLDLARELAERRAAVALARGDTADAAVDLLFAASVHRDDGEAKRRAAVRKRADAAMATLRATPRAPVRDLACEHLFDLLERTREPRIILAFGRALAESPVLASPTFHLAFGVVATLEWLDQLPVLEGAPASRIDAARELADAARRSLERSSESLPAAALPRLWLAMLHRADDLEPWADRKRAREHEQAVKRCTELGPARITAFLDAQELDGGARWHLQASLWRVGLPARLRDAPPASTTHPS</sequence>
<dbReference type="RefSeq" id="WP_272087396.1">
    <property type="nucleotide sequence ID" value="NZ_JAQNDL010000002.1"/>
</dbReference>
<organism evidence="1 2">
    <name type="scientific">Nannocystis bainbridge</name>
    <dbReference type="NCBI Taxonomy" id="2995303"/>
    <lineage>
        <taxon>Bacteria</taxon>
        <taxon>Pseudomonadati</taxon>
        <taxon>Myxococcota</taxon>
        <taxon>Polyangia</taxon>
        <taxon>Nannocystales</taxon>
        <taxon>Nannocystaceae</taxon>
        <taxon>Nannocystis</taxon>
    </lineage>
</organism>
<gene>
    <name evidence="1" type="ORF">POL25_18430</name>
</gene>